<dbReference type="EMBL" id="UOFC01000084">
    <property type="protein sequence ID" value="VAW45966.1"/>
    <property type="molecule type" value="Genomic_DNA"/>
</dbReference>
<gene>
    <name evidence="2" type="ORF">MNBD_GAMMA03-1852</name>
</gene>
<protein>
    <submittedName>
        <fullName evidence="2">Uncharacterized protein</fullName>
    </submittedName>
</protein>
<feature type="coiled-coil region" evidence="1">
    <location>
        <begin position="37"/>
        <end position="67"/>
    </location>
</feature>
<proteinExistence type="predicted"/>
<sequence>MSVTASALAAEAVKPSPKINYADNLLMNSKTAKRLEAMESEEARLALEEARELLEQAKVAHNRGQKAEGSSLSSLALKKFTQAAKLLPKSESALKVLRKRYIELDEEITSYLEWYDSAPYVSGDEQHAIDKAKSEVSEAKSLFEKSKYEAANKVLTRVLDDVVIMTNRSMTSSEIVSTLEFETPEQEHKYELARNNEYKRLIPIAEQQKAPKGGKLMLFKRFVKKAEDIRIQADSELQSGDVEVSIKTLQNSTDQYLRALRMVGIR</sequence>
<evidence type="ECO:0000256" key="1">
    <source>
        <dbReference type="SAM" id="Coils"/>
    </source>
</evidence>
<evidence type="ECO:0000313" key="2">
    <source>
        <dbReference type="EMBL" id="VAW45966.1"/>
    </source>
</evidence>
<keyword evidence="1" id="KW-0175">Coiled coil</keyword>
<accession>A0A3B0WNR4</accession>
<name>A0A3B0WNR4_9ZZZZ</name>
<organism evidence="2">
    <name type="scientific">hydrothermal vent metagenome</name>
    <dbReference type="NCBI Taxonomy" id="652676"/>
    <lineage>
        <taxon>unclassified sequences</taxon>
        <taxon>metagenomes</taxon>
        <taxon>ecological metagenomes</taxon>
    </lineage>
</organism>
<dbReference type="AlphaFoldDB" id="A0A3B0WNR4"/>
<reference evidence="2" key="1">
    <citation type="submission" date="2018-06" db="EMBL/GenBank/DDBJ databases">
        <authorList>
            <person name="Zhirakovskaya E."/>
        </authorList>
    </citation>
    <scope>NUCLEOTIDE SEQUENCE</scope>
</reference>